<dbReference type="SUPFAM" id="SSF53649">
    <property type="entry name" value="Alkaline phosphatase-like"/>
    <property type="match status" value="1"/>
</dbReference>
<dbReference type="InterPro" id="IPR017850">
    <property type="entry name" value="Alkaline_phosphatase_core_sf"/>
</dbReference>
<reference evidence="3 4" key="1">
    <citation type="submission" date="2016-12" db="EMBL/GenBank/DDBJ databases">
        <title>Study of bacterial adaptation to deep sea.</title>
        <authorList>
            <person name="Song J."/>
            <person name="Yoshizawa S."/>
            <person name="Kogure K."/>
        </authorList>
    </citation>
    <scope>NUCLEOTIDE SEQUENCE [LARGE SCALE GENOMIC DNA]</scope>
    <source>
        <strain evidence="3 4">SAORIC-165</strain>
    </source>
</reference>
<dbReference type="CDD" id="cd16142">
    <property type="entry name" value="ARS_like"/>
    <property type="match status" value="1"/>
</dbReference>
<feature type="chain" id="PRO_5015683738" evidence="1">
    <location>
        <begin position="30"/>
        <end position="533"/>
    </location>
</feature>
<dbReference type="Gene3D" id="3.30.1120.10">
    <property type="match status" value="1"/>
</dbReference>
<dbReference type="Pfam" id="PF00884">
    <property type="entry name" value="Sulfatase"/>
    <property type="match status" value="1"/>
</dbReference>
<accession>A0A2S7U5J9</accession>
<name>A0A2S7U5J9_9BACT</name>
<evidence type="ECO:0000313" key="3">
    <source>
        <dbReference type="EMBL" id="PQJ30296.1"/>
    </source>
</evidence>
<gene>
    <name evidence="3" type="ORF">BSZ32_08100</name>
</gene>
<dbReference type="Proteomes" id="UP000239907">
    <property type="component" value="Unassembled WGS sequence"/>
</dbReference>
<comment type="caution">
    <text evidence="3">The sequence shown here is derived from an EMBL/GenBank/DDBJ whole genome shotgun (WGS) entry which is preliminary data.</text>
</comment>
<keyword evidence="4" id="KW-1185">Reference proteome</keyword>
<feature type="domain" description="Sulfatase N-terminal" evidence="2">
    <location>
        <begin position="35"/>
        <end position="371"/>
    </location>
</feature>
<dbReference type="InterPro" id="IPR052701">
    <property type="entry name" value="GAG_Ulvan_Degrading_Sulfatases"/>
</dbReference>
<dbReference type="Pfam" id="PF14707">
    <property type="entry name" value="Sulfatase_C"/>
    <property type="match status" value="1"/>
</dbReference>
<dbReference type="Gene3D" id="3.40.720.10">
    <property type="entry name" value="Alkaline Phosphatase, subunit A"/>
    <property type="match status" value="1"/>
</dbReference>
<evidence type="ECO:0000256" key="1">
    <source>
        <dbReference type="SAM" id="SignalP"/>
    </source>
</evidence>
<feature type="signal peptide" evidence="1">
    <location>
        <begin position="1"/>
        <end position="29"/>
    </location>
</feature>
<dbReference type="EMBL" id="MQWA01000001">
    <property type="protein sequence ID" value="PQJ30296.1"/>
    <property type="molecule type" value="Genomic_DNA"/>
</dbReference>
<keyword evidence="1" id="KW-0732">Signal</keyword>
<proteinExistence type="predicted"/>
<dbReference type="InterPro" id="IPR000917">
    <property type="entry name" value="Sulfatase_N"/>
</dbReference>
<protein>
    <submittedName>
        <fullName evidence="3">Arylsulfatase</fullName>
    </submittedName>
</protein>
<dbReference type="PANTHER" id="PTHR43751">
    <property type="entry name" value="SULFATASE"/>
    <property type="match status" value="1"/>
</dbReference>
<evidence type="ECO:0000313" key="4">
    <source>
        <dbReference type="Proteomes" id="UP000239907"/>
    </source>
</evidence>
<organism evidence="3 4">
    <name type="scientific">Rubritalea profundi</name>
    <dbReference type="NCBI Taxonomy" id="1658618"/>
    <lineage>
        <taxon>Bacteria</taxon>
        <taxon>Pseudomonadati</taxon>
        <taxon>Verrucomicrobiota</taxon>
        <taxon>Verrucomicrobiia</taxon>
        <taxon>Verrucomicrobiales</taxon>
        <taxon>Rubritaleaceae</taxon>
        <taxon>Rubritalea</taxon>
    </lineage>
</organism>
<sequence>MRKSAAKSLVGALVAVTAVIIGGADSASAADKKKPNILVIWGDDVGQSNISAYTKGMMGYTTPNIDRIANEGLIFTDYYGEQSCTAGRSSFIMGQSVFRTGLSKVGLPGAAEGMNEKDITIAGVLKDQGYATGQFGKNHLGDRDEMLPTNHGFDEFYGNLYHLNAEEEPENVDYPRDMKMPDGRTFLETYGPRGVIKSSADGKIEDTGPLTKKRMETVDDDTSARAIDFIRRAHKADKPWFVWWSGTRMHFRTHMNDEKTKEIKKMYPNADEYSCGMVEHDMHIGDFLKVLDELGIADNTIVHYSTDNGPHYNTWPDAAATPFRGEKNTNWEGGWRVPSAVRWPGVVKPGSISNGIVHHMDWLPTYAAAAGNKTIKQDLLKGYNNKALGRSYKNHLDGYDLSAHLADPQKVESPRKEIFYFSDDGDLTALRYGPWKLVFMEQKTVGGFRVWMDPFVPLRVPLILNLRRDPYERAPITSNTYYDWLLDRAYLLVPAQAYVGKFLGTFKEYPPRQKAATFSLDKVMDKLTEPTNK</sequence>
<evidence type="ECO:0000259" key="2">
    <source>
        <dbReference type="Pfam" id="PF00884"/>
    </source>
</evidence>
<dbReference type="AlphaFoldDB" id="A0A2S7U5J9"/>
<dbReference type="PANTHER" id="PTHR43751:SF2">
    <property type="entry name" value="SULFATASE N-TERMINAL DOMAIN-CONTAINING PROTEIN"/>
    <property type="match status" value="1"/>
</dbReference>